<dbReference type="OrthoDB" id="5351311at2759"/>
<organism evidence="2 3">
    <name type="scientific">Terfezia boudieri ATCC MYA-4762</name>
    <dbReference type="NCBI Taxonomy" id="1051890"/>
    <lineage>
        <taxon>Eukaryota</taxon>
        <taxon>Fungi</taxon>
        <taxon>Dikarya</taxon>
        <taxon>Ascomycota</taxon>
        <taxon>Pezizomycotina</taxon>
        <taxon>Pezizomycetes</taxon>
        <taxon>Pezizales</taxon>
        <taxon>Pezizaceae</taxon>
        <taxon>Terfezia</taxon>
    </lineage>
</organism>
<keyword evidence="3" id="KW-1185">Reference proteome</keyword>
<feature type="compositionally biased region" description="Low complexity" evidence="1">
    <location>
        <begin position="219"/>
        <end position="234"/>
    </location>
</feature>
<evidence type="ECO:0000313" key="2">
    <source>
        <dbReference type="EMBL" id="RPB24943.1"/>
    </source>
</evidence>
<reference evidence="2 3" key="1">
    <citation type="journal article" date="2018" name="Nat. Ecol. Evol.">
        <title>Pezizomycetes genomes reveal the molecular basis of ectomycorrhizal truffle lifestyle.</title>
        <authorList>
            <person name="Murat C."/>
            <person name="Payen T."/>
            <person name="Noel B."/>
            <person name="Kuo A."/>
            <person name="Morin E."/>
            <person name="Chen J."/>
            <person name="Kohler A."/>
            <person name="Krizsan K."/>
            <person name="Balestrini R."/>
            <person name="Da Silva C."/>
            <person name="Montanini B."/>
            <person name="Hainaut M."/>
            <person name="Levati E."/>
            <person name="Barry K.W."/>
            <person name="Belfiori B."/>
            <person name="Cichocki N."/>
            <person name="Clum A."/>
            <person name="Dockter R.B."/>
            <person name="Fauchery L."/>
            <person name="Guy J."/>
            <person name="Iotti M."/>
            <person name="Le Tacon F."/>
            <person name="Lindquist E.A."/>
            <person name="Lipzen A."/>
            <person name="Malagnac F."/>
            <person name="Mello A."/>
            <person name="Molinier V."/>
            <person name="Miyauchi S."/>
            <person name="Poulain J."/>
            <person name="Riccioni C."/>
            <person name="Rubini A."/>
            <person name="Sitrit Y."/>
            <person name="Splivallo R."/>
            <person name="Traeger S."/>
            <person name="Wang M."/>
            <person name="Zifcakova L."/>
            <person name="Wipf D."/>
            <person name="Zambonelli A."/>
            <person name="Paolocci F."/>
            <person name="Nowrousian M."/>
            <person name="Ottonello S."/>
            <person name="Baldrian P."/>
            <person name="Spatafora J.W."/>
            <person name="Henrissat B."/>
            <person name="Nagy L.G."/>
            <person name="Aury J.M."/>
            <person name="Wincker P."/>
            <person name="Grigoriev I.V."/>
            <person name="Bonfante P."/>
            <person name="Martin F.M."/>
        </authorList>
    </citation>
    <scope>NUCLEOTIDE SEQUENCE [LARGE SCALE GENOMIC DNA]</scope>
    <source>
        <strain evidence="2 3">ATCC MYA-4762</strain>
    </source>
</reference>
<dbReference type="EMBL" id="ML121539">
    <property type="protein sequence ID" value="RPB24943.1"/>
    <property type="molecule type" value="Genomic_DNA"/>
</dbReference>
<evidence type="ECO:0000256" key="1">
    <source>
        <dbReference type="SAM" id="MobiDB-lite"/>
    </source>
</evidence>
<dbReference type="Proteomes" id="UP000267821">
    <property type="component" value="Unassembled WGS sequence"/>
</dbReference>
<feature type="compositionally biased region" description="Pro residues" evidence="1">
    <location>
        <begin position="272"/>
        <end position="281"/>
    </location>
</feature>
<accession>A0A3N4LPV4</accession>
<dbReference type="AlphaFoldDB" id="A0A3N4LPV4"/>
<feature type="region of interest" description="Disordered" evidence="1">
    <location>
        <begin position="409"/>
        <end position="434"/>
    </location>
</feature>
<evidence type="ECO:0000313" key="3">
    <source>
        <dbReference type="Proteomes" id="UP000267821"/>
    </source>
</evidence>
<feature type="compositionally biased region" description="Gly residues" evidence="1">
    <location>
        <begin position="184"/>
        <end position="195"/>
    </location>
</feature>
<feature type="region of interest" description="Disordered" evidence="1">
    <location>
        <begin position="263"/>
        <end position="282"/>
    </location>
</feature>
<sequence length="457" mass="48043">MSPANSIRDGHSTYQTHRRNVSVPIMSSSMIMTPPVSPPLAQAPGNPASTITNMSALRRPLPAHLNLSTMSSPTCQPVITHNRHSQPARPCNPYEIPQDDWQRSYPAGQPPPDYVYNGNSFDLHSGPASPVSPILHSAFPLAAAGDESLIDRWLRHEAMGRPIFPGSRTGSSVATSDISSVRGGMFGSLPGGRGTGPPSRYGPGSVTSAATRDRDNFTSSAPSYPSSRAGASRPASRDGDGNSVNGESYPPSIVSSEVYPPSIDTRLHYTNPAPPAAPTPPRSFVAPPSVMSASDASVVCNDETAVGSTVTLPELAATRPPRYSDGLAAPPYQLPLAELINNGTVGYQGVPILTYGTATAETEKALLGEMLNNPVGNSQSEGVVVMVRQEVWEELRRRAGLDAGMLDGTGPAVLPGGSNSDGVRPPNKRGSLKSERIKEKSGIFNKDARCCGACIIC</sequence>
<feature type="region of interest" description="Disordered" evidence="1">
    <location>
        <begin position="162"/>
        <end position="257"/>
    </location>
</feature>
<feature type="compositionally biased region" description="Polar residues" evidence="1">
    <location>
        <begin position="168"/>
        <end position="179"/>
    </location>
</feature>
<name>A0A3N4LPV4_9PEZI</name>
<gene>
    <name evidence="2" type="ORF">L211DRAFT_848311</name>
</gene>
<protein>
    <submittedName>
        <fullName evidence="2">Uncharacterized protein</fullName>
    </submittedName>
</protein>
<proteinExistence type="predicted"/>
<dbReference type="InParanoid" id="A0A3N4LPV4"/>